<dbReference type="GO" id="GO:0032993">
    <property type="term" value="C:protein-DNA complex"/>
    <property type="evidence" value="ECO:0007669"/>
    <property type="project" value="TreeGrafter"/>
</dbReference>
<dbReference type="InterPro" id="IPR001789">
    <property type="entry name" value="Sig_transdc_resp-reg_receiver"/>
</dbReference>
<dbReference type="GO" id="GO:0005829">
    <property type="term" value="C:cytosol"/>
    <property type="evidence" value="ECO:0007669"/>
    <property type="project" value="TreeGrafter"/>
</dbReference>
<dbReference type="Pfam" id="PF00486">
    <property type="entry name" value="Trans_reg_C"/>
    <property type="match status" value="1"/>
</dbReference>
<gene>
    <name evidence="12" type="ORF">H8876_02735</name>
</gene>
<feature type="modified residue" description="4-aspartylphosphate" evidence="8">
    <location>
        <position position="54"/>
    </location>
</feature>
<dbReference type="CDD" id="cd00383">
    <property type="entry name" value="trans_reg_C"/>
    <property type="match status" value="1"/>
</dbReference>
<dbReference type="AlphaFoldDB" id="A0A923NC17"/>
<dbReference type="Proteomes" id="UP000644115">
    <property type="component" value="Unassembled WGS sequence"/>
</dbReference>
<dbReference type="CDD" id="cd17574">
    <property type="entry name" value="REC_OmpR"/>
    <property type="match status" value="1"/>
</dbReference>
<dbReference type="RefSeq" id="WP_177265639.1">
    <property type="nucleotide sequence ID" value="NZ_JACRWC010000039.1"/>
</dbReference>
<name>A0A923NC17_9FIRM</name>
<dbReference type="Gene3D" id="6.10.250.690">
    <property type="match status" value="1"/>
</dbReference>
<evidence type="ECO:0000256" key="6">
    <source>
        <dbReference type="ARBA" id="ARBA00023163"/>
    </source>
</evidence>
<dbReference type="InterPro" id="IPR011006">
    <property type="entry name" value="CheY-like_superfamily"/>
</dbReference>
<dbReference type="SMART" id="SM00448">
    <property type="entry name" value="REC"/>
    <property type="match status" value="1"/>
</dbReference>
<feature type="DNA-binding region" description="OmpR/PhoB-type" evidence="9">
    <location>
        <begin position="132"/>
        <end position="230"/>
    </location>
</feature>
<dbReference type="SUPFAM" id="SSF46894">
    <property type="entry name" value="C-terminal effector domain of the bipartite response regulators"/>
    <property type="match status" value="1"/>
</dbReference>
<evidence type="ECO:0000256" key="2">
    <source>
        <dbReference type="ARBA" id="ARBA00022553"/>
    </source>
</evidence>
<dbReference type="PANTHER" id="PTHR48111:SF40">
    <property type="entry name" value="PHOSPHATE REGULON TRANSCRIPTIONAL REGULATORY PROTEIN PHOB"/>
    <property type="match status" value="1"/>
</dbReference>
<feature type="domain" description="Response regulatory" evidence="10">
    <location>
        <begin position="5"/>
        <end position="118"/>
    </location>
</feature>
<evidence type="ECO:0000256" key="7">
    <source>
        <dbReference type="ARBA" id="ARBA00024867"/>
    </source>
</evidence>
<keyword evidence="2 8" id="KW-0597">Phosphoprotein</keyword>
<dbReference type="GO" id="GO:0006355">
    <property type="term" value="P:regulation of DNA-templated transcription"/>
    <property type="evidence" value="ECO:0007669"/>
    <property type="project" value="InterPro"/>
</dbReference>
<evidence type="ECO:0000259" key="10">
    <source>
        <dbReference type="PROSITE" id="PS50110"/>
    </source>
</evidence>
<evidence type="ECO:0000313" key="12">
    <source>
        <dbReference type="EMBL" id="MBC5998917.1"/>
    </source>
</evidence>
<keyword evidence="4" id="KW-0805">Transcription regulation</keyword>
<keyword evidence="13" id="KW-1185">Reference proteome</keyword>
<keyword evidence="5 9" id="KW-0238">DNA-binding</keyword>
<proteinExistence type="predicted"/>
<dbReference type="GO" id="GO:0000976">
    <property type="term" value="F:transcription cis-regulatory region binding"/>
    <property type="evidence" value="ECO:0007669"/>
    <property type="project" value="TreeGrafter"/>
</dbReference>
<dbReference type="InterPro" id="IPR039420">
    <property type="entry name" value="WalR-like"/>
</dbReference>
<keyword evidence="6" id="KW-0804">Transcription</keyword>
<protein>
    <recommendedName>
        <fullName evidence="1">Stage 0 sporulation protein A homolog</fullName>
    </recommendedName>
</protein>
<dbReference type="SMART" id="SM00862">
    <property type="entry name" value="Trans_reg_C"/>
    <property type="match status" value="1"/>
</dbReference>
<dbReference type="FunFam" id="1.10.10.10:FF:000018">
    <property type="entry name" value="DNA-binding response regulator ResD"/>
    <property type="match status" value="1"/>
</dbReference>
<dbReference type="Gene3D" id="3.40.50.2300">
    <property type="match status" value="1"/>
</dbReference>
<evidence type="ECO:0000256" key="4">
    <source>
        <dbReference type="ARBA" id="ARBA00023015"/>
    </source>
</evidence>
<dbReference type="InterPro" id="IPR016032">
    <property type="entry name" value="Sig_transdc_resp-reg_C-effctor"/>
</dbReference>
<evidence type="ECO:0000256" key="5">
    <source>
        <dbReference type="ARBA" id="ARBA00023125"/>
    </source>
</evidence>
<dbReference type="EMBL" id="JACRWC010000039">
    <property type="protein sequence ID" value="MBC5998917.1"/>
    <property type="molecule type" value="Genomic_DNA"/>
</dbReference>
<dbReference type="SUPFAM" id="SSF52172">
    <property type="entry name" value="CheY-like"/>
    <property type="match status" value="1"/>
</dbReference>
<evidence type="ECO:0000259" key="11">
    <source>
        <dbReference type="PROSITE" id="PS51755"/>
    </source>
</evidence>
<comment type="function">
    <text evidence="7">May play the central regulatory role in sporulation. It may be an element of the effector pathway responsible for the activation of sporulation genes in response to nutritional stress. Spo0A may act in concert with spo0H (a sigma factor) to control the expression of some genes that are critical to the sporulation process.</text>
</comment>
<reference evidence="12" key="1">
    <citation type="submission" date="2020-08" db="EMBL/GenBank/DDBJ databases">
        <authorList>
            <person name="Liu C."/>
            <person name="Sun Q."/>
        </authorList>
    </citation>
    <scope>NUCLEOTIDE SEQUENCE</scope>
    <source>
        <strain evidence="12">BX16</strain>
    </source>
</reference>
<evidence type="ECO:0000256" key="8">
    <source>
        <dbReference type="PROSITE-ProRule" id="PRU00169"/>
    </source>
</evidence>
<dbReference type="PROSITE" id="PS51755">
    <property type="entry name" value="OMPR_PHOB"/>
    <property type="match status" value="1"/>
</dbReference>
<keyword evidence="3" id="KW-0902">Two-component regulatory system</keyword>
<dbReference type="GO" id="GO:0000156">
    <property type="term" value="F:phosphorelay response regulator activity"/>
    <property type="evidence" value="ECO:0007669"/>
    <property type="project" value="TreeGrafter"/>
</dbReference>
<dbReference type="FunFam" id="3.40.50.2300:FF:000001">
    <property type="entry name" value="DNA-binding response regulator PhoB"/>
    <property type="match status" value="1"/>
</dbReference>
<dbReference type="Pfam" id="PF00072">
    <property type="entry name" value="Response_reg"/>
    <property type="match status" value="1"/>
</dbReference>
<feature type="domain" description="OmpR/PhoB-type" evidence="11">
    <location>
        <begin position="132"/>
        <end position="230"/>
    </location>
</feature>
<accession>A0A923NC17</accession>
<dbReference type="PROSITE" id="PS50110">
    <property type="entry name" value="RESPONSE_REGULATORY"/>
    <property type="match status" value="1"/>
</dbReference>
<evidence type="ECO:0000313" key="13">
    <source>
        <dbReference type="Proteomes" id="UP000644115"/>
    </source>
</evidence>
<organism evidence="12 13">
    <name type="scientific">Lentihominibacter faecis</name>
    <dbReference type="NCBI Taxonomy" id="2764712"/>
    <lineage>
        <taxon>Bacteria</taxon>
        <taxon>Bacillati</taxon>
        <taxon>Bacillota</taxon>
        <taxon>Clostridia</taxon>
        <taxon>Peptostreptococcales</taxon>
        <taxon>Anaerovoracaceae</taxon>
        <taxon>Lentihominibacter</taxon>
    </lineage>
</organism>
<dbReference type="Gene3D" id="1.10.10.10">
    <property type="entry name" value="Winged helix-like DNA-binding domain superfamily/Winged helix DNA-binding domain"/>
    <property type="match status" value="1"/>
</dbReference>
<dbReference type="InterPro" id="IPR001867">
    <property type="entry name" value="OmpR/PhoB-type_DNA-bd"/>
</dbReference>
<comment type="caution">
    <text evidence="12">The sequence shown here is derived from an EMBL/GenBank/DDBJ whole genome shotgun (WGS) entry which is preliminary data.</text>
</comment>
<dbReference type="InterPro" id="IPR036388">
    <property type="entry name" value="WH-like_DNA-bd_sf"/>
</dbReference>
<evidence type="ECO:0000256" key="9">
    <source>
        <dbReference type="PROSITE-ProRule" id="PRU01091"/>
    </source>
</evidence>
<dbReference type="PANTHER" id="PTHR48111">
    <property type="entry name" value="REGULATOR OF RPOS"/>
    <property type="match status" value="1"/>
</dbReference>
<sequence length="237" mass="27228">MSNEKILIVDDEKEMCLLVKSFLDNEQFQTYTAYDATSALELLESVEPDLILLDIMLPDISGVDLCLQIRNKVAAPILFMSCKSEEIDKIIALSVGGDDYITKPFNSGELIARIKAHLRRERRARQAEAERNPVYECRGLEVDETARTVQLDGQPVNVTTKEFDILLTLIRSPKRVFSMDQLFELVWKEESLAGDSRTIMVYISNIRKKIEKEDQKFIYNIRGAGYKFHDEVTVRSR</sequence>
<evidence type="ECO:0000256" key="3">
    <source>
        <dbReference type="ARBA" id="ARBA00023012"/>
    </source>
</evidence>
<evidence type="ECO:0000256" key="1">
    <source>
        <dbReference type="ARBA" id="ARBA00018672"/>
    </source>
</evidence>